<dbReference type="SMART" id="SM01120">
    <property type="entry name" value="Dak2"/>
    <property type="match status" value="1"/>
</dbReference>
<evidence type="ECO:0000256" key="7">
    <source>
        <dbReference type="SAM" id="MobiDB-lite"/>
    </source>
</evidence>
<evidence type="ECO:0000259" key="9">
    <source>
        <dbReference type="PROSITE" id="PS51481"/>
    </source>
</evidence>
<keyword evidence="3" id="KW-0547">Nucleotide-binding</keyword>
<keyword evidence="5" id="KW-0067">ATP-binding</keyword>
<keyword evidence="2" id="KW-0808">Transferase</keyword>
<dbReference type="AlphaFoldDB" id="A0A502EKG1"/>
<evidence type="ECO:0000256" key="1">
    <source>
        <dbReference type="ARBA" id="ARBA00005007"/>
    </source>
</evidence>
<sequence length="580" mass="59013">MTKLFNDPARFTEDMLVGFLDANAAYVAGVPGGVVRAHDTRPGKVAVVIGGGSGHYPAFCGTVGTGFADGAVVGNIFTSPSAEEAASVARAAHGDAGVLLTTGNYAGDVMNFGLAVTQLRSEGIDAHYFAVTDDIASAPTGEEAKRRGIAGDFTVFKCASAAAEDGLDMAGVLRVAAASNAATRTLGVAFDGCTLPGAETPLFTVPDKQMGVGLGIHGEPGVRDEPMPSAADLAVTLVDGVLADEPAGGSQRIAVILNGLGRTKYEELFVVWGTASRLLRERGFEIVEPEVGELVTSLDMAGCSLTVMWLDDELEKYWTAPADTPAYRKGAAAQSDSGERRADAATDAAAPARNLAVLADDDGRSGGRFVVKALDAIAGMLIDAEDELGRIDAVAGDGDHGRGMVKGSAAAKAAGTKAAEEGAGQGSVLAAAGKEWAAKAGGTSGVLWGALLAAVGSRLGDTGRPDSSTVAAGMRDGYDALIQLGGASPGDKTMLDAMLPFVDELQRRVADGEAWQDGWRAAADVATQSARDTAEMRPKVGRARPLAERSVGTPDAGATSLAMIAHTVADCFALTGKGDA</sequence>
<evidence type="ECO:0000259" key="8">
    <source>
        <dbReference type="PROSITE" id="PS51480"/>
    </source>
</evidence>
<dbReference type="InterPro" id="IPR004007">
    <property type="entry name" value="DhaL_dom"/>
</dbReference>
<dbReference type="GO" id="GO:0009758">
    <property type="term" value="P:carbohydrate utilization"/>
    <property type="evidence" value="ECO:0007669"/>
    <property type="project" value="UniProtKB-ARBA"/>
</dbReference>
<evidence type="ECO:0000256" key="2">
    <source>
        <dbReference type="ARBA" id="ARBA00022679"/>
    </source>
</evidence>
<dbReference type="PROSITE" id="PS51481">
    <property type="entry name" value="DHAK"/>
    <property type="match status" value="1"/>
</dbReference>
<dbReference type="GO" id="GO:0071322">
    <property type="term" value="P:cellular response to carbohydrate stimulus"/>
    <property type="evidence" value="ECO:0007669"/>
    <property type="project" value="UniProtKB-ARBA"/>
</dbReference>
<dbReference type="EMBL" id="RCZG01000001">
    <property type="protein sequence ID" value="TPG36811.1"/>
    <property type="molecule type" value="Genomic_DNA"/>
</dbReference>
<dbReference type="SUPFAM" id="SSF82549">
    <property type="entry name" value="DAK1/DegV-like"/>
    <property type="match status" value="1"/>
</dbReference>
<dbReference type="GO" id="GO:0004371">
    <property type="term" value="F:glycerone kinase activity"/>
    <property type="evidence" value="ECO:0007669"/>
    <property type="project" value="InterPro"/>
</dbReference>
<dbReference type="Gene3D" id="3.30.1180.20">
    <property type="entry name" value="Dihydroxyacetone kinase, domain 2"/>
    <property type="match status" value="1"/>
</dbReference>
<accession>A0A502EKG1</accession>
<gene>
    <name evidence="10" type="ORF">EAH80_02525</name>
</gene>
<keyword evidence="11" id="KW-1185">Reference proteome</keyword>
<dbReference type="InterPro" id="IPR050861">
    <property type="entry name" value="Dihydroxyacetone_Kinase"/>
</dbReference>
<protein>
    <submittedName>
        <fullName evidence="10">Dihydroxyacetone kinase family protein</fullName>
    </submittedName>
</protein>
<proteinExistence type="predicted"/>
<name>A0A502EKG1_9MYCO</name>
<dbReference type="GO" id="GO:0005524">
    <property type="term" value="F:ATP binding"/>
    <property type="evidence" value="ECO:0007669"/>
    <property type="project" value="UniProtKB-KW"/>
</dbReference>
<dbReference type="GO" id="GO:0019563">
    <property type="term" value="P:glycerol catabolic process"/>
    <property type="evidence" value="ECO:0007669"/>
    <property type="project" value="TreeGrafter"/>
</dbReference>
<dbReference type="Proteomes" id="UP000320095">
    <property type="component" value="Unassembled WGS sequence"/>
</dbReference>
<dbReference type="NCBIfam" id="NF011049">
    <property type="entry name" value="PRK14479.1"/>
    <property type="match status" value="1"/>
</dbReference>
<dbReference type="InterPro" id="IPR036117">
    <property type="entry name" value="DhaL_dom_sf"/>
</dbReference>
<dbReference type="Gene3D" id="1.25.40.340">
    <property type="match status" value="1"/>
</dbReference>
<dbReference type="PROSITE" id="PS51480">
    <property type="entry name" value="DHAL"/>
    <property type="match status" value="1"/>
</dbReference>
<feature type="domain" description="DhaK" evidence="9">
    <location>
        <begin position="7"/>
        <end position="327"/>
    </location>
</feature>
<evidence type="ECO:0000313" key="10">
    <source>
        <dbReference type="EMBL" id="TPG36811.1"/>
    </source>
</evidence>
<evidence type="ECO:0000256" key="4">
    <source>
        <dbReference type="ARBA" id="ARBA00022777"/>
    </source>
</evidence>
<evidence type="ECO:0000256" key="6">
    <source>
        <dbReference type="ARBA" id="ARBA00023277"/>
    </source>
</evidence>
<keyword evidence="4 10" id="KW-0418">Kinase</keyword>
<evidence type="ECO:0000313" key="11">
    <source>
        <dbReference type="Proteomes" id="UP000320095"/>
    </source>
</evidence>
<dbReference type="Gene3D" id="3.40.50.10440">
    <property type="entry name" value="Dihydroxyacetone kinase, domain 1"/>
    <property type="match status" value="1"/>
</dbReference>
<dbReference type="FunFam" id="1.25.40.340:FF:000002">
    <property type="entry name" value="Dihydroxyacetone kinase, L subunit"/>
    <property type="match status" value="1"/>
</dbReference>
<dbReference type="FunFam" id="3.40.50.10440:FF:000003">
    <property type="entry name" value="Homodimeric dihydroxyacetone kinase"/>
    <property type="match status" value="1"/>
</dbReference>
<dbReference type="GO" id="GO:0030246">
    <property type="term" value="F:carbohydrate binding"/>
    <property type="evidence" value="ECO:0007669"/>
    <property type="project" value="UniProtKB-ARBA"/>
</dbReference>
<feature type="domain" description="DhaL" evidence="8">
    <location>
        <begin position="368"/>
        <end position="570"/>
    </location>
</feature>
<dbReference type="OrthoDB" id="9806345at2"/>
<dbReference type="RefSeq" id="WP_140687680.1">
    <property type="nucleotide sequence ID" value="NZ_RCZG01000001.1"/>
</dbReference>
<reference evidence="10 11" key="1">
    <citation type="journal article" date="2019" name="Environ. Microbiol.">
        <title>Species interactions and distinct microbial communities in high Arctic permafrost affected cryosols are associated with the CH4 and CO2 gas fluxes.</title>
        <authorList>
            <person name="Altshuler I."/>
            <person name="Hamel J."/>
            <person name="Turney S."/>
            <person name="Magnuson E."/>
            <person name="Levesque R."/>
            <person name="Greer C."/>
            <person name="Whyte L.G."/>
        </authorList>
    </citation>
    <scope>NUCLEOTIDE SEQUENCE [LARGE SCALE GENOMIC DNA]</scope>
    <source>
        <strain evidence="10 11">S5.20</strain>
    </source>
</reference>
<dbReference type="Pfam" id="PF02734">
    <property type="entry name" value="Dak2"/>
    <property type="match status" value="1"/>
</dbReference>
<feature type="region of interest" description="Disordered" evidence="7">
    <location>
        <begin position="328"/>
        <end position="347"/>
    </location>
</feature>
<dbReference type="InterPro" id="IPR004006">
    <property type="entry name" value="DhaK_dom"/>
</dbReference>
<dbReference type="PANTHER" id="PTHR28629">
    <property type="entry name" value="TRIOKINASE/FMN CYCLASE"/>
    <property type="match status" value="1"/>
</dbReference>
<organism evidence="10 11">
    <name type="scientific">Mycolicibacterium hodleri</name>
    <dbReference type="NCBI Taxonomy" id="49897"/>
    <lineage>
        <taxon>Bacteria</taxon>
        <taxon>Bacillati</taxon>
        <taxon>Actinomycetota</taxon>
        <taxon>Actinomycetes</taxon>
        <taxon>Mycobacteriales</taxon>
        <taxon>Mycobacteriaceae</taxon>
        <taxon>Mycolicibacterium</taxon>
    </lineage>
</organism>
<dbReference type="GO" id="GO:0019200">
    <property type="term" value="F:carbohydrate kinase activity"/>
    <property type="evidence" value="ECO:0007669"/>
    <property type="project" value="UniProtKB-ARBA"/>
</dbReference>
<dbReference type="PANTHER" id="PTHR28629:SF4">
    <property type="entry name" value="TRIOKINASE_FMN CYCLASE"/>
    <property type="match status" value="1"/>
</dbReference>
<dbReference type="Pfam" id="PF02733">
    <property type="entry name" value="Dak1"/>
    <property type="match status" value="1"/>
</dbReference>
<dbReference type="FunFam" id="3.30.1180.20:FF:000001">
    <property type="entry name" value="Dihydroxyacetone kinase 1"/>
    <property type="match status" value="1"/>
</dbReference>
<dbReference type="SUPFAM" id="SSF101473">
    <property type="entry name" value="DhaL-like"/>
    <property type="match status" value="1"/>
</dbReference>
<keyword evidence="6" id="KW-0119">Carbohydrate metabolism</keyword>
<evidence type="ECO:0000256" key="3">
    <source>
        <dbReference type="ARBA" id="ARBA00022741"/>
    </source>
</evidence>
<dbReference type="GO" id="GO:0005829">
    <property type="term" value="C:cytosol"/>
    <property type="evidence" value="ECO:0007669"/>
    <property type="project" value="TreeGrafter"/>
</dbReference>
<comment type="pathway">
    <text evidence="1">Carbohydrate metabolism.</text>
</comment>
<evidence type="ECO:0000256" key="5">
    <source>
        <dbReference type="ARBA" id="ARBA00022840"/>
    </source>
</evidence>
<comment type="caution">
    <text evidence="10">The sequence shown here is derived from an EMBL/GenBank/DDBJ whole genome shotgun (WGS) entry which is preliminary data.</text>
</comment>